<organism evidence="1 2">
    <name type="scientific">Ktedonobacter robiniae</name>
    <dbReference type="NCBI Taxonomy" id="2778365"/>
    <lineage>
        <taxon>Bacteria</taxon>
        <taxon>Bacillati</taxon>
        <taxon>Chloroflexota</taxon>
        <taxon>Ktedonobacteria</taxon>
        <taxon>Ktedonobacterales</taxon>
        <taxon>Ktedonobacteraceae</taxon>
        <taxon>Ktedonobacter</taxon>
    </lineage>
</organism>
<comment type="caution">
    <text evidence="1">The sequence shown here is derived from an EMBL/GenBank/DDBJ whole genome shotgun (WGS) entry which is preliminary data.</text>
</comment>
<proteinExistence type="predicted"/>
<accession>A0ABQ3V5M0</accession>
<keyword evidence="2" id="KW-1185">Reference proteome</keyword>
<gene>
    <name evidence="1" type="ORF">KSB_82300</name>
</gene>
<dbReference type="Proteomes" id="UP000654345">
    <property type="component" value="Unassembled WGS sequence"/>
</dbReference>
<evidence type="ECO:0000313" key="2">
    <source>
        <dbReference type="Proteomes" id="UP000654345"/>
    </source>
</evidence>
<reference evidence="1 2" key="1">
    <citation type="journal article" date="2021" name="Int. J. Syst. Evol. Microbiol.">
        <title>Reticulibacter mediterranei gen. nov., sp. nov., within the new family Reticulibacteraceae fam. nov., and Ktedonospora formicarum gen. nov., sp. nov., Ktedonobacter robiniae sp. nov., Dictyobacter formicarum sp. nov. and Dictyobacter arantiisoli sp. nov., belonging to the class Ktedonobacteria.</title>
        <authorList>
            <person name="Yabe S."/>
            <person name="Zheng Y."/>
            <person name="Wang C.M."/>
            <person name="Sakai Y."/>
            <person name="Abe K."/>
            <person name="Yokota A."/>
            <person name="Donadio S."/>
            <person name="Cavaletti L."/>
            <person name="Monciardini P."/>
        </authorList>
    </citation>
    <scope>NUCLEOTIDE SEQUENCE [LARGE SCALE GENOMIC DNA]</scope>
    <source>
        <strain evidence="1 2">SOSP1-30</strain>
    </source>
</reference>
<dbReference type="EMBL" id="BNJG01000003">
    <property type="protein sequence ID" value="GHO59755.1"/>
    <property type="molecule type" value="Genomic_DNA"/>
</dbReference>
<name>A0ABQ3V5M0_9CHLR</name>
<evidence type="ECO:0000313" key="1">
    <source>
        <dbReference type="EMBL" id="GHO59755.1"/>
    </source>
</evidence>
<protein>
    <submittedName>
        <fullName evidence="1">Uncharacterized protein</fullName>
    </submittedName>
</protein>
<sequence>MLVATLQQNKQLRLRVGNLSNFYTCIRASPGPVHSVSQTFNETRAYSRRHRREYTCRKGPLQEPRMLTSI</sequence>